<evidence type="ECO:0000313" key="1">
    <source>
        <dbReference type="EMBL" id="SEK97298.1"/>
    </source>
</evidence>
<reference evidence="2" key="1">
    <citation type="submission" date="2016-10" db="EMBL/GenBank/DDBJ databases">
        <authorList>
            <person name="Varghese N."/>
            <person name="Submissions S."/>
        </authorList>
    </citation>
    <scope>NUCLEOTIDE SEQUENCE [LARGE SCALE GENOMIC DNA]</scope>
    <source>
        <strain evidence="2">DSM 18733</strain>
    </source>
</reference>
<gene>
    <name evidence="1" type="ORF">SAMN05661044_01648</name>
</gene>
<dbReference type="EMBL" id="FOAF01000001">
    <property type="protein sequence ID" value="SEK97298.1"/>
    <property type="molecule type" value="Genomic_DNA"/>
</dbReference>
<evidence type="ECO:0000313" key="2">
    <source>
        <dbReference type="Proteomes" id="UP000199421"/>
    </source>
</evidence>
<organism evidence="1 2">
    <name type="scientific">Olivibacter domesticus</name>
    <name type="common">Pseudosphingobacterium domesticum</name>
    <dbReference type="NCBI Taxonomy" id="407022"/>
    <lineage>
        <taxon>Bacteria</taxon>
        <taxon>Pseudomonadati</taxon>
        <taxon>Bacteroidota</taxon>
        <taxon>Sphingobacteriia</taxon>
        <taxon>Sphingobacteriales</taxon>
        <taxon>Sphingobacteriaceae</taxon>
        <taxon>Olivibacter</taxon>
    </lineage>
</organism>
<keyword evidence="2" id="KW-1185">Reference proteome</keyword>
<dbReference type="AlphaFoldDB" id="A0A1H7LEM3"/>
<sequence>MRSNKFRYGIQIFVSSMWQMTGKDLLFVSFSLCRICRKVDLLSSLTIGQLKNFPASATQRFHYSSAPLSTKNPYLYLP</sequence>
<dbReference type="STRING" id="407022.SAMN05661044_01648"/>
<protein>
    <submittedName>
        <fullName evidence="1">Uncharacterized protein</fullName>
    </submittedName>
</protein>
<name>A0A1H7LEM3_OLID1</name>
<dbReference type="Proteomes" id="UP000199421">
    <property type="component" value="Unassembled WGS sequence"/>
</dbReference>
<accession>A0A1H7LEM3</accession>
<proteinExistence type="predicted"/>